<evidence type="ECO:0000256" key="14">
    <source>
        <dbReference type="ARBA" id="ARBA00048679"/>
    </source>
</evidence>
<dbReference type="Gene3D" id="1.10.510.10">
    <property type="entry name" value="Transferase(Phosphotransferase) domain 1"/>
    <property type="match status" value="1"/>
</dbReference>
<feature type="domain" description="Protein kinase" evidence="18">
    <location>
        <begin position="23"/>
        <end position="276"/>
    </location>
</feature>
<evidence type="ECO:0000313" key="19">
    <source>
        <dbReference type="Ensembl" id="ENSSANP00000042170.1"/>
    </source>
</evidence>
<keyword evidence="4" id="KW-0963">Cytoplasm</keyword>
<comment type="catalytic activity">
    <reaction evidence="13">
        <text>L-threonyl-[protein] + ATP = O-phospho-L-threonyl-[protein] + ADP + H(+)</text>
        <dbReference type="Rhea" id="RHEA:46608"/>
        <dbReference type="Rhea" id="RHEA-COMP:11060"/>
        <dbReference type="Rhea" id="RHEA-COMP:11605"/>
        <dbReference type="ChEBI" id="CHEBI:15378"/>
        <dbReference type="ChEBI" id="CHEBI:30013"/>
        <dbReference type="ChEBI" id="CHEBI:30616"/>
        <dbReference type="ChEBI" id="CHEBI:61977"/>
        <dbReference type="ChEBI" id="CHEBI:456216"/>
        <dbReference type="EC" id="2.7.11.1"/>
    </reaction>
</comment>
<evidence type="ECO:0000256" key="1">
    <source>
        <dbReference type="ARBA" id="ARBA00004496"/>
    </source>
</evidence>
<comment type="similarity">
    <text evidence="2">Belongs to the protein kinase superfamily. STE Ser/Thr protein kinase family. STE20 subfamily.</text>
</comment>
<dbReference type="GO" id="GO:0004674">
    <property type="term" value="F:protein serine/threonine kinase activity"/>
    <property type="evidence" value="ECO:0007669"/>
    <property type="project" value="UniProtKB-KW"/>
</dbReference>
<dbReference type="InterPro" id="IPR008271">
    <property type="entry name" value="Ser/Thr_kinase_AS"/>
</dbReference>
<gene>
    <name evidence="19" type="primary">LOC107664926</name>
</gene>
<feature type="region of interest" description="Disordered" evidence="17">
    <location>
        <begin position="554"/>
        <end position="574"/>
    </location>
</feature>
<dbReference type="Gene3D" id="3.30.200.20">
    <property type="entry name" value="Phosphorylase Kinase, domain 1"/>
    <property type="match status" value="1"/>
</dbReference>
<evidence type="ECO:0000313" key="20">
    <source>
        <dbReference type="Proteomes" id="UP000472260"/>
    </source>
</evidence>
<evidence type="ECO:0000256" key="15">
    <source>
        <dbReference type="PROSITE-ProRule" id="PRU10141"/>
    </source>
</evidence>
<dbReference type="SUPFAM" id="SSF56112">
    <property type="entry name" value="Protein kinase-like (PK-like)"/>
    <property type="match status" value="1"/>
</dbReference>
<evidence type="ECO:0000256" key="9">
    <source>
        <dbReference type="ARBA" id="ARBA00022777"/>
    </source>
</evidence>
<evidence type="ECO:0000256" key="11">
    <source>
        <dbReference type="ARBA" id="ARBA00023054"/>
    </source>
</evidence>
<keyword evidence="11 16" id="KW-0175">Coiled coil</keyword>
<feature type="compositionally biased region" description="Low complexity" evidence="17">
    <location>
        <begin position="929"/>
        <end position="941"/>
    </location>
</feature>
<dbReference type="EC" id="2.7.11.1" evidence="3"/>
<dbReference type="InterPro" id="IPR017441">
    <property type="entry name" value="Protein_kinase_ATP_BS"/>
</dbReference>
<dbReference type="GO" id="GO:0005737">
    <property type="term" value="C:cytoplasm"/>
    <property type="evidence" value="ECO:0007669"/>
    <property type="project" value="UniProtKB-SubCell"/>
</dbReference>
<feature type="compositionally biased region" description="Basic and acidic residues" evidence="17">
    <location>
        <begin position="564"/>
        <end position="574"/>
    </location>
</feature>
<dbReference type="AlphaFoldDB" id="A0A671NC44"/>
<feature type="compositionally biased region" description="Low complexity" evidence="17">
    <location>
        <begin position="341"/>
        <end position="361"/>
    </location>
</feature>
<proteinExistence type="inferred from homology"/>
<reference evidence="19" key="1">
    <citation type="submission" date="2025-08" db="UniProtKB">
        <authorList>
            <consortium name="Ensembl"/>
        </authorList>
    </citation>
    <scope>IDENTIFICATION</scope>
</reference>
<keyword evidence="9" id="KW-0418">Kinase</keyword>
<dbReference type="PROSITE" id="PS50011">
    <property type="entry name" value="PROTEIN_KINASE_DOM"/>
    <property type="match status" value="1"/>
</dbReference>
<dbReference type="SMART" id="SM00220">
    <property type="entry name" value="S_TKc"/>
    <property type="match status" value="1"/>
</dbReference>
<dbReference type="GO" id="GO:0051493">
    <property type="term" value="P:regulation of cytoskeleton organization"/>
    <property type="evidence" value="ECO:0007669"/>
    <property type="project" value="TreeGrafter"/>
</dbReference>
<comment type="subcellular location">
    <subcellularLocation>
        <location evidence="1">Cytoplasm</location>
    </subcellularLocation>
</comment>
<keyword evidence="7 15" id="KW-0547">Nucleotide-binding</keyword>
<feature type="region of interest" description="Disordered" evidence="17">
    <location>
        <begin position="340"/>
        <end position="372"/>
    </location>
</feature>
<evidence type="ECO:0000256" key="6">
    <source>
        <dbReference type="ARBA" id="ARBA00022679"/>
    </source>
</evidence>
<evidence type="ECO:0000256" key="10">
    <source>
        <dbReference type="ARBA" id="ARBA00022840"/>
    </source>
</evidence>
<dbReference type="InterPro" id="IPR051234">
    <property type="entry name" value="TAO_STE20_kinase"/>
</dbReference>
<dbReference type="Pfam" id="PF00069">
    <property type="entry name" value="Pkinase"/>
    <property type="match status" value="1"/>
</dbReference>
<evidence type="ECO:0000256" key="13">
    <source>
        <dbReference type="ARBA" id="ARBA00047899"/>
    </source>
</evidence>
<keyword evidence="12" id="KW-0234">DNA repair</keyword>
<feature type="region of interest" description="Disordered" evidence="17">
    <location>
        <begin position="893"/>
        <end position="1007"/>
    </location>
</feature>
<comment type="catalytic activity">
    <reaction evidence="14">
        <text>L-seryl-[protein] + ATP = O-phospho-L-seryl-[protein] + ADP + H(+)</text>
        <dbReference type="Rhea" id="RHEA:17989"/>
        <dbReference type="Rhea" id="RHEA-COMP:9863"/>
        <dbReference type="Rhea" id="RHEA-COMP:11604"/>
        <dbReference type="ChEBI" id="CHEBI:15378"/>
        <dbReference type="ChEBI" id="CHEBI:29999"/>
        <dbReference type="ChEBI" id="CHEBI:30616"/>
        <dbReference type="ChEBI" id="CHEBI:83421"/>
        <dbReference type="ChEBI" id="CHEBI:456216"/>
        <dbReference type="EC" id="2.7.11.1"/>
    </reaction>
</comment>
<dbReference type="Ensembl" id="ENSSANT00000044869.1">
    <property type="protein sequence ID" value="ENSSANP00000042170.1"/>
    <property type="gene ID" value="ENSSANG00000021126.1"/>
</dbReference>
<evidence type="ECO:0000256" key="5">
    <source>
        <dbReference type="ARBA" id="ARBA00022527"/>
    </source>
</evidence>
<dbReference type="PANTHER" id="PTHR47167">
    <property type="entry name" value="SERINE/THREONINE-PROTEIN KINASE TAO1-LIKE PROTEIN"/>
    <property type="match status" value="1"/>
</dbReference>
<dbReference type="FunFam" id="1.10.510.10:FF:000030">
    <property type="entry name" value="Serine/threonine-protein kinase TAO2, putative"/>
    <property type="match status" value="1"/>
</dbReference>
<feature type="compositionally biased region" description="Low complexity" evidence="17">
    <location>
        <begin position="907"/>
        <end position="918"/>
    </location>
</feature>
<evidence type="ECO:0000256" key="16">
    <source>
        <dbReference type="SAM" id="Coils"/>
    </source>
</evidence>
<keyword evidence="8" id="KW-0227">DNA damage</keyword>
<evidence type="ECO:0000259" key="18">
    <source>
        <dbReference type="PROSITE" id="PS50011"/>
    </source>
</evidence>
<protein>
    <recommendedName>
        <fullName evidence="3">non-specific serine/threonine protein kinase</fullName>
        <ecNumber evidence="3">2.7.11.1</ecNumber>
    </recommendedName>
</protein>
<name>A0A671NC44_9TELE</name>
<dbReference type="InterPro" id="IPR000719">
    <property type="entry name" value="Prot_kinase_dom"/>
</dbReference>
<sequence>MSHHLKDPEIADLFFKEDPEKLFSDLREIGHGSFGAVYFARDVRTLEVVAIKKMSYSGKQSNEKWQDIIKEVKFLQRIKHPNSIEYKGCYLREHTAWLVMEYCLGSASDLLEVHKKPLQEMEIAAITHGALQGLAYLHSHNMIHRDIKAGNILLTEPGQVKLADFGSASIASPANSFVGTPYWMAPEVILAMDEGQYDGKVDIWSLGITCIELAERKPPLFNMNAMSALYHIAQNENPTLQSSEWTDYFRNFVDSCLQKLPHDRPNSEELLKHAFVQRERPDSVLIDLIQRTKDAVRELDNLQYRKMKKILFQEAHNGPAAEVPDDEEVSYCNSTVNSVGSNQSIPSMSISVSSQSSSVNSLPDAADDNKSEVDLMEKDQTIIPNSSMLHIKPVCAQTEAQKQPTEPQSPPAQTPRRQYRNREHFATIRTASLVTRQIQEHEQDSEVREQMSGYKRMRRQHQKHLLALENKLKGEMDEHRLKLDKELENQRNSFAAEMDKLIKKHQCTMEKDAKTFANDEKKFLQHIQSQQKKELNSFLESQKREYKLRKEQLKEELNENQSTPKKEKQEWLSKQKEKFQHFQAEEEANLLRRQRQYLELECRRFKRRILIARHNVEQDLMREELNKRQTQKDLEHAMLLRHHESMQELEFRHLSNIQKMRAEQIRLQHQTELTNQLEYNKRRERELRRKHVMEVRQQPKSLKSKELQIKKQFQDACKTQTRQYKALRNQLLESIPKPEHKTMLKRLKEEQTRKLAILAEQYDHTINNMLSTQALRLDEAQEAECQVLRMQLQQELELLNAYQSKIKMQTDAQQERERKELEQRVSLRRALLETKIEEEMLTLQNERTERIRSLLERQAREIEAFDSESMRLGFSNMVLANISPEGLSHSFPGAPASWIPHQHHSDGSQGTQWGSSTGSGAGHHYHSSQGGAQAQQGWGQAIPGGGLPPWGHSPSGPLGAMPKSSVGMRNSPQALRRTTSAGRTEQGMSRSTSITSQISNGSHLSYT</sequence>
<evidence type="ECO:0000256" key="7">
    <source>
        <dbReference type="ARBA" id="ARBA00022741"/>
    </source>
</evidence>
<keyword evidence="5" id="KW-0723">Serine/threonine-protein kinase</keyword>
<keyword evidence="10 15" id="KW-0067">ATP-binding</keyword>
<dbReference type="PANTHER" id="PTHR47167:SF8">
    <property type="entry name" value="SERINE_THREONINE-PROTEIN KINASE TAO1"/>
    <property type="match status" value="1"/>
</dbReference>
<dbReference type="GO" id="GO:0005524">
    <property type="term" value="F:ATP binding"/>
    <property type="evidence" value="ECO:0007669"/>
    <property type="project" value="UniProtKB-UniRule"/>
</dbReference>
<dbReference type="PROSITE" id="PS00108">
    <property type="entry name" value="PROTEIN_KINASE_ST"/>
    <property type="match status" value="1"/>
</dbReference>
<dbReference type="PROSITE" id="PS00107">
    <property type="entry name" value="PROTEIN_KINASE_ATP"/>
    <property type="match status" value="1"/>
</dbReference>
<reference evidence="19" key="2">
    <citation type="submission" date="2025-09" db="UniProtKB">
        <authorList>
            <consortium name="Ensembl"/>
        </authorList>
    </citation>
    <scope>IDENTIFICATION</scope>
</reference>
<evidence type="ECO:0000256" key="4">
    <source>
        <dbReference type="ARBA" id="ARBA00022490"/>
    </source>
</evidence>
<feature type="coiled-coil region" evidence="16">
    <location>
        <begin position="458"/>
        <end position="504"/>
    </location>
</feature>
<evidence type="ECO:0000256" key="12">
    <source>
        <dbReference type="ARBA" id="ARBA00023204"/>
    </source>
</evidence>
<organism evidence="19 20">
    <name type="scientific">Sinocyclocheilus anshuiensis</name>
    <dbReference type="NCBI Taxonomy" id="1608454"/>
    <lineage>
        <taxon>Eukaryota</taxon>
        <taxon>Metazoa</taxon>
        <taxon>Chordata</taxon>
        <taxon>Craniata</taxon>
        <taxon>Vertebrata</taxon>
        <taxon>Euteleostomi</taxon>
        <taxon>Actinopterygii</taxon>
        <taxon>Neopterygii</taxon>
        <taxon>Teleostei</taxon>
        <taxon>Ostariophysi</taxon>
        <taxon>Cypriniformes</taxon>
        <taxon>Cyprinidae</taxon>
        <taxon>Cyprininae</taxon>
        <taxon>Sinocyclocheilus</taxon>
    </lineage>
</organism>
<dbReference type="InterPro" id="IPR011009">
    <property type="entry name" value="Kinase-like_dom_sf"/>
</dbReference>
<feature type="region of interest" description="Disordered" evidence="17">
    <location>
        <begin position="397"/>
        <end position="420"/>
    </location>
</feature>
<dbReference type="Proteomes" id="UP000472260">
    <property type="component" value="Unassembled WGS sequence"/>
</dbReference>
<feature type="binding site" evidence="15">
    <location>
        <position position="53"/>
    </location>
    <ligand>
        <name>ATP</name>
        <dbReference type="ChEBI" id="CHEBI:30616"/>
    </ligand>
</feature>
<dbReference type="FunFam" id="3.30.200.20:FF:000029">
    <property type="entry name" value="Serine/threonine-protein kinase TAO2, putative"/>
    <property type="match status" value="1"/>
</dbReference>
<dbReference type="GO" id="GO:0006281">
    <property type="term" value="P:DNA repair"/>
    <property type="evidence" value="ECO:0007669"/>
    <property type="project" value="UniProtKB-KW"/>
</dbReference>
<feature type="compositionally biased region" description="Polar residues" evidence="17">
    <location>
        <begin position="967"/>
        <end position="1007"/>
    </location>
</feature>
<keyword evidence="20" id="KW-1185">Reference proteome</keyword>
<evidence type="ECO:0000256" key="3">
    <source>
        <dbReference type="ARBA" id="ARBA00012513"/>
    </source>
</evidence>
<evidence type="ECO:0000256" key="17">
    <source>
        <dbReference type="SAM" id="MobiDB-lite"/>
    </source>
</evidence>
<evidence type="ECO:0000256" key="8">
    <source>
        <dbReference type="ARBA" id="ARBA00022763"/>
    </source>
</evidence>
<evidence type="ECO:0000256" key="2">
    <source>
        <dbReference type="ARBA" id="ARBA00008874"/>
    </source>
</evidence>
<keyword evidence="6" id="KW-0808">Transferase</keyword>
<accession>A0A671NC44</accession>